<evidence type="ECO:0000256" key="3">
    <source>
        <dbReference type="ARBA" id="ARBA00022691"/>
    </source>
</evidence>
<dbReference type="InterPro" id="IPR029063">
    <property type="entry name" value="SAM-dependent_MTases_sf"/>
</dbReference>
<evidence type="ECO:0000256" key="2">
    <source>
        <dbReference type="ARBA" id="ARBA00022679"/>
    </source>
</evidence>
<dbReference type="Proteomes" id="UP000033772">
    <property type="component" value="Unassembled WGS sequence"/>
</dbReference>
<name>A0A1J4N9V7_9ACTN</name>
<keyword evidence="2" id="KW-0808">Transferase</keyword>
<dbReference type="RefSeq" id="WP_045550879.1">
    <property type="nucleotide sequence ID" value="NZ_JZDQ02000004.1"/>
</dbReference>
<dbReference type="OrthoDB" id="3818852at2"/>
<reference evidence="5" key="1">
    <citation type="submission" date="2016-10" db="EMBL/GenBank/DDBJ databases">
        <title>Draft Genome Sequence of Nocardioides luteus Strain BAFB, an Alkane-Degrading Bacterium Isolated from JP-7 Polluted Soil.</title>
        <authorList>
            <person name="Brown L."/>
            <person name="Ruiz O.N."/>
            <person name="Gunasekera T."/>
        </authorList>
    </citation>
    <scope>NUCLEOTIDE SEQUENCE [LARGE SCALE GENOMIC DNA]</scope>
    <source>
        <strain evidence="5">BAFB</strain>
    </source>
</reference>
<dbReference type="AlphaFoldDB" id="A0A1J4N9V7"/>
<feature type="domain" description="Methyltransferase" evidence="4">
    <location>
        <begin position="42"/>
        <end position="140"/>
    </location>
</feature>
<dbReference type="SUPFAM" id="SSF53335">
    <property type="entry name" value="S-adenosyl-L-methionine-dependent methyltransferases"/>
    <property type="match status" value="1"/>
</dbReference>
<dbReference type="GO" id="GO:0008168">
    <property type="term" value="F:methyltransferase activity"/>
    <property type="evidence" value="ECO:0007669"/>
    <property type="project" value="UniProtKB-KW"/>
</dbReference>
<protein>
    <submittedName>
        <fullName evidence="5">SAM-dependent methyltransferase</fullName>
    </submittedName>
</protein>
<evidence type="ECO:0000256" key="1">
    <source>
        <dbReference type="ARBA" id="ARBA00022603"/>
    </source>
</evidence>
<evidence type="ECO:0000259" key="4">
    <source>
        <dbReference type="Pfam" id="PF13649"/>
    </source>
</evidence>
<keyword evidence="6" id="KW-1185">Reference proteome</keyword>
<gene>
    <name evidence="5" type="ORF">UG56_004135</name>
</gene>
<organism evidence="5 6">
    <name type="scientific">Nocardioides luteus</name>
    <dbReference type="NCBI Taxonomy" id="1844"/>
    <lineage>
        <taxon>Bacteria</taxon>
        <taxon>Bacillati</taxon>
        <taxon>Actinomycetota</taxon>
        <taxon>Actinomycetes</taxon>
        <taxon>Propionibacteriales</taxon>
        <taxon>Nocardioidaceae</taxon>
        <taxon>Nocardioides</taxon>
    </lineage>
</organism>
<keyword evidence="1 5" id="KW-0489">Methyltransferase</keyword>
<dbReference type="GO" id="GO:0032259">
    <property type="term" value="P:methylation"/>
    <property type="evidence" value="ECO:0007669"/>
    <property type="project" value="UniProtKB-KW"/>
</dbReference>
<dbReference type="PANTHER" id="PTHR43464">
    <property type="entry name" value="METHYLTRANSFERASE"/>
    <property type="match status" value="1"/>
</dbReference>
<sequence>MAGYGALSEAYEWLIRDENLSPVGAAARFEDLVAPLPPHARVLDCSCGTGQLAVGLAGHGLDVVATDASAGMIRRTAALAEEHGVRLDARQVSWEGLGDHLEASSFDLVFCIGNSLGHAEGERGRLAALASMAQLLRPGGRLVLTSRMWEVVRARGTRIDVRDRLIRRNGRDAVVIYHTQIAPDWDQEHHMEIAVTEVRPDGSLHTCAERLSFWPYRYEELVAQLQSVGLTVETSTVDADGAGYLLVARSDG</sequence>
<dbReference type="InterPro" id="IPR041698">
    <property type="entry name" value="Methyltransf_25"/>
</dbReference>
<dbReference type="STRING" id="1844.UG56_004135"/>
<keyword evidence="3" id="KW-0949">S-adenosyl-L-methionine</keyword>
<dbReference type="PANTHER" id="PTHR43464:SF19">
    <property type="entry name" value="UBIQUINONE BIOSYNTHESIS O-METHYLTRANSFERASE, MITOCHONDRIAL"/>
    <property type="match status" value="1"/>
</dbReference>
<dbReference type="EMBL" id="JZDQ02000004">
    <property type="protein sequence ID" value="OIJ28278.1"/>
    <property type="molecule type" value="Genomic_DNA"/>
</dbReference>
<dbReference type="CDD" id="cd02440">
    <property type="entry name" value="AdoMet_MTases"/>
    <property type="match status" value="1"/>
</dbReference>
<dbReference type="Pfam" id="PF13649">
    <property type="entry name" value="Methyltransf_25"/>
    <property type="match status" value="1"/>
</dbReference>
<dbReference type="Gene3D" id="3.40.50.150">
    <property type="entry name" value="Vaccinia Virus protein VP39"/>
    <property type="match status" value="1"/>
</dbReference>
<evidence type="ECO:0000313" key="6">
    <source>
        <dbReference type="Proteomes" id="UP000033772"/>
    </source>
</evidence>
<accession>A0A1J4N9V7</accession>
<evidence type="ECO:0000313" key="5">
    <source>
        <dbReference type="EMBL" id="OIJ28278.1"/>
    </source>
</evidence>
<proteinExistence type="predicted"/>
<comment type="caution">
    <text evidence="5">The sequence shown here is derived from an EMBL/GenBank/DDBJ whole genome shotgun (WGS) entry which is preliminary data.</text>
</comment>